<dbReference type="InterPro" id="IPR032675">
    <property type="entry name" value="LRR_dom_sf"/>
</dbReference>
<evidence type="ECO:0000256" key="12">
    <source>
        <dbReference type="SAM" id="Phobius"/>
    </source>
</evidence>
<reference evidence="13" key="1">
    <citation type="journal article" date="2005" name="PLoS Biol.">
        <title>The genomes of Oryza sativa: a history of duplications.</title>
        <authorList>
            <person name="Yu J."/>
            <person name="Wang J."/>
            <person name="Lin W."/>
            <person name="Li S."/>
            <person name="Li H."/>
            <person name="Zhou J."/>
            <person name="Ni P."/>
            <person name="Dong W."/>
            <person name="Hu S."/>
            <person name="Zeng C."/>
            <person name="Zhang J."/>
            <person name="Zhang Y."/>
            <person name="Li R."/>
            <person name="Xu Z."/>
            <person name="Li S."/>
            <person name="Li X."/>
            <person name="Zheng H."/>
            <person name="Cong L."/>
            <person name="Lin L."/>
            <person name="Yin J."/>
            <person name="Geng J."/>
            <person name="Li G."/>
            <person name="Shi J."/>
            <person name="Liu J."/>
            <person name="Lv H."/>
            <person name="Li J."/>
            <person name="Wang J."/>
            <person name="Deng Y."/>
            <person name="Ran L."/>
            <person name="Shi X."/>
            <person name="Wang X."/>
            <person name="Wu Q."/>
            <person name="Li C."/>
            <person name="Ren X."/>
            <person name="Wang J."/>
            <person name="Wang X."/>
            <person name="Li D."/>
            <person name="Liu D."/>
            <person name="Zhang X."/>
            <person name="Ji Z."/>
            <person name="Zhao W."/>
            <person name="Sun Y."/>
            <person name="Zhang Z."/>
            <person name="Bao J."/>
            <person name="Han Y."/>
            <person name="Dong L."/>
            <person name="Ji J."/>
            <person name="Chen P."/>
            <person name="Wu S."/>
            <person name="Liu J."/>
            <person name="Xiao Y."/>
            <person name="Bu D."/>
            <person name="Tan J."/>
            <person name="Yang L."/>
            <person name="Ye C."/>
            <person name="Zhang J."/>
            <person name="Xu J."/>
            <person name="Zhou Y."/>
            <person name="Yu Y."/>
            <person name="Zhang B."/>
            <person name="Zhuang S."/>
            <person name="Wei H."/>
            <person name="Liu B."/>
            <person name="Lei M."/>
            <person name="Yu H."/>
            <person name="Li Y."/>
            <person name="Xu H."/>
            <person name="Wei S."/>
            <person name="He X."/>
            <person name="Fang L."/>
            <person name="Zhang Z."/>
            <person name="Zhang Y."/>
            <person name="Huang X."/>
            <person name="Su Z."/>
            <person name="Tong W."/>
            <person name="Li J."/>
            <person name="Tong Z."/>
            <person name="Li S."/>
            <person name="Ye J."/>
            <person name="Wang L."/>
            <person name="Fang L."/>
            <person name="Lei T."/>
            <person name="Chen C."/>
            <person name="Chen H."/>
            <person name="Xu Z."/>
            <person name="Li H."/>
            <person name="Huang H."/>
            <person name="Zhang F."/>
            <person name="Xu H."/>
            <person name="Li N."/>
            <person name="Zhao C."/>
            <person name="Li S."/>
            <person name="Dong L."/>
            <person name="Huang Y."/>
            <person name="Li L."/>
            <person name="Xi Y."/>
            <person name="Qi Q."/>
            <person name="Li W."/>
            <person name="Zhang B."/>
            <person name="Hu W."/>
            <person name="Zhang Y."/>
            <person name="Tian X."/>
            <person name="Jiao Y."/>
            <person name="Liang X."/>
            <person name="Jin J."/>
            <person name="Gao L."/>
            <person name="Zheng W."/>
            <person name="Hao B."/>
            <person name="Liu S."/>
            <person name="Wang W."/>
            <person name="Yuan L."/>
            <person name="Cao M."/>
            <person name="McDermott J."/>
            <person name="Samudrala R."/>
            <person name="Wang J."/>
            <person name="Wong G.K."/>
            <person name="Yang H."/>
        </authorList>
    </citation>
    <scope>NUCLEOTIDE SEQUENCE [LARGE SCALE GENOMIC DNA]</scope>
</reference>
<dbReference type="EMBL" id="CM000139">
    <property type="protein sequence ID" value="EEE56329.1"/>
    <property type="molecule type" value="Genomic_DNA"/>
</dbReference>
<accession>B9F2T5</accession>
<dbReference type="FunFam" id="3.80.10.10:FF:000111">
    <property type="entry name" value="LRR receptor-like serine/threonine-protein kinase ERECTA"/>
    <property type="match status" value="1"/>
</dbReference>
<proteinExistence type="inferred from homology"/>
<gene>
    <name evidence="13" type="ORF">OsJ_05429</name>
</gene>
<evidence type="ECO:0000256" key="8">
    <source>
        <dbReference type="ARBA" id="ARBA00022840"/>
    </source>
</evidence>
<evidence type="ECO:0000256" key="6">
    <source>
        <dbReference type="ARBA" id="ARBA00022737"/>
    </source>
</evidence>
<protein>
    <submittedName>
        <fullName evidence="13">Uncharacterized protein</fullName>
    </submittedName>
</protein>
<name>B9F2T5_ORYSJ</name>
<evidence type="ECO:0000256" key="11">
    <source>
        <dbReference type="ARBA" id="ARBA00023180"/>
    </source>
</evidence>
<dbReference type="InterPro" id="IPR001611">
    <property type="entry name" value="Leu-rich_rpt"/>
</dbReference>
<dbReference type="GO" id="GO:0016020">
    <property type="term" value="C:membrane"/>
    <property type="evidence" value="ECO:0007669"/>
    <property type="project" value="UniProtKB-SubCell"/>
</dbReference>
<reference evidence="13" key="2">
    <citation type="submission" date="2008-12" db="EMBL/GenBank/DDBJ databases">
        <title>Improved gene annotation of the rice (Oryza sativa) genomes.</title>
        <authorList>
            <person name="Wang J."/>
            <person name="Li R."/>
            <person name="Fan W."/>
            <person name="Huang Q."/>
            <person name="Zhang J."/>
            <person name="Zhou Y."/>
            <person name="Hu Y."/>
            <person name="Zi S."/>
            <person name="Li J."/>
            <person name="Ni P."/>
            <person name="Zheng H."/>
            <person name="Zhang Y."/>
            <person name="Zhao M."/>
            <person name="Hao Q."/>
            <person name="McDermott J."/>
            <person name="Samudrala R."/>
            <person name="Kristiansen K."/>
            <person name="Wong G.K.-S."/>
        </authorList>
    </citation>
    <scope>NUCLEOTIDE SEQUENCE</scope>
</reference>
<evidence type="ECO:0000256" key="7">
    <source>
        <dbReference type="ARBA" id="ARBA00022741"/>
    </source>
</evidence>
<evidence type="ECO:0000256" key="1">
    <source>
        <dbReference type="ARBA" id="ARBA00004167"/>
    </source>
</evidence>
<dbReference type="AlphaFoldDB" id="B9F2T5"/>
<sequence>MTAQHLLPALPPASPGVQSTGAWDNSALYSALQSAGVATTTPPSAADWFLDTGNNKFTGVIPMEIGELKALVSLDLSFNNLNREIPQSISNLKNLMVLDLSYNHLTGAIPPALVNLHFLSEFNVSYNDLKGSVPIGGQFSTFPSSSFAGNPELCSPMLLHRCNVAEADLSPPSSKKDYINKVIPVIAFCVFFGIGVLYDQIVVSRYFRLNRLR</sequence>
<keyword evidence="8" id="KW-0067">ATP-binding</keyword>
<dbReference type="PRINTS" id="PR00019">
    <property type="entry name" value="LEURICHRPT"/>
</dbReference>
<keyword evidence="11" id="KW-0325">Glycoprotein</keyword>
<comment type="subcellular location">
    <subcellularLocation>
        <location evidence="1">Membrane</location>
        <topology evidence="1">Single-pass membrane protein</topology>
    </subcellularLocation>
</comment>
<keyword evidence="10 12" id="KW-0472">Membrane</keyword>
<dbReference type="PANTHER" id="PTHR48062:SF4">
    <property type="entry name" value="RECEPTOR-LIKE PROTEIN 2-RELATED"/>
    <property type="match status" value="1"/>
</dbReference>
<dbReference type="GO" id="GO:0009742">
    <property type="term" value="P:brassinosteroid mediated signaling pathway"/>
    <property type="evidence" value="ECO:0007669"/>
    <property type="project" value="UniProtKB-KW"/>
</dbReference>
<comment type="similarity">
    <text evidence="2">Belongs to the RLP family.</text>
</comment>
<feature type="transmembrane region" description="Helical" evidence="12">
    <location>
        <begin position="182"/>
        <end position="203"/>
    </location>
</feature>
<evidence type="ECO:0000256" key="10">
    <source>
        <dbReference type="ARBA" id="ARBA00023136"/>
    </source>
</evidence>
<dbReference type="Gene3D" id="3.80.10.10">
    <property type="entry name" value="Ribonuclease Inhibitor"/>
    <property type="match status" value="1"/>
</dbReference>
<dbReference type="InterPro" id="IPR051502">
    <property type="entry name" value="RLP_Defense_Trigger"/>
</dbReference>
<keyword evidence="4" id="KW-1070">Brassinosteroid signaling pathway</keyword>
<keyword evidence="5 12" id="KW-0812">Transmembrane</keyword>
<evidence type="ECO:0000256" key="9">
    <source>
        <dbReference type="ARBA" id="ARBA00022989"/>
    </source>
</evidence>
<dbReference type="Proteomes" id="UP000007752">
    <property type="component" value="Chromosome 2"/>
</dbReference>
<keyword evidence="7" id="KW-0547">Nucleotide-binding</keyword>
<dbReference type="PANTHER" id="PTHR48062">
    <property type="entry name" value="RECEPTOR-LIKE PROTEIN 14"/>
    <property type="match status" value="1"/>
</dbReference>
<evidence type="ECO:0000256" key="2">
    <source>
        <dbReference type="ARBA" id="ARBA00009592"/>
    </source>
</evidence>
<evidence type="ECO:0000256" key="4">
    <source>
        <dbReference type="ARBA" id="ARBA00022626"/>
    </source>
</evidence>
<evidence type="ECO:0000256" key="3">
    <source>
        <dbReference type="ARBA" id="ARBA00022614"/>
    </source>
</evidence>
<evidence type="ECO:0000256" key="5">
    <source>
        <dbReference type="ARBA" id="ARBA00022692"/>
    </source>
</evidence>
<keyword evidence="9 12" id="KW-1133">Transmembrane helix</keyword>
<keyword evidence="6" id="KW-0677">Repeat</keyword>
<evidence type="ECO:0000313" key="13">
    <source>
        <dbReference type="EMBL" id="EEE56329.1"/>
    </source>
</evidence>
<keyword evidence="3" id="KW-0433">Leucine-rich repeat</keyword>
<dbReference type="Pfam" id="PF13855">
    <property type="entry name" value="LRR_8"/>
    <property type="match status" value="1"/>
</dbReference>
<dbReference type="GO" id="GO:0005524">
    <property type="term" value="F:ATP binding"/>
    <property type="evidence" value="ECO:0007669"/>
    <property type="project" value="UniProtKB-KW"/>
</dbReference>
<organism evidence="13">
    <name type="scientific">Oryza sativa subsp. japonica</name>
    <name type="common">Rice</name>
    <dbReference type="NCBI Taxonomy" id="39947"/>
    <lineage>
        <taxon>Eukaryota</taxon>
        <taxon>Viridiplantae</taxon>
        <taxon>Streptophyta</taxon>
        <taxon>Embryophyta</taxon>
        <taxon>Tracheophyta</taxon>
        <taxon>Spermatophyta</taxon>
        <taxon>Magnoliopsida</taxon>
        <taxon>Liliopsida</taxon>
        <taxon>Poales</taxon>
        <taxon>Poaceae</taxon>
        <taxon>BOP clade</taxon>
        <taxon>Oryzoideae</taxon>
        <taxon>Oryzeae</taxon>
        <taxon>Oryzinae</taxon>
        <taxon>Oryza</taxon>
        <taxon>Oryza sativa</taxon>
    </lineage>
</organism>
<dbReference type="SUPFAM" id="SSF52058">
    <property type="entry name" value="L domain-like"/>
    <property type="match status" value="1"/>
</dbReference>